<feature type="coiled-coil region" evidence="10">
    <location>
        <begin position="606"/>
        <end position="633"/>
    </location>
</feature>
<dbReference type="PANTHER" id="PTHR20661:SF0">
    <property type="entry name" value="PHOSPHATIDYLINOSITOL-GLYCAN BIOSYNTHESIS CLASS W PROTEIN"/>
    <property type="match status" value="1"/>
</dbReference>
<sequence>MFGESYVERKIDFVTGHTGSNVWDITRVTLVAPAAALLWAVLQTRQKFFDPYTPSAYLADFLLQVGAILFAVTAYADNPSVLIGFLLIPAIGTLLNGDNLEHRFNKPAKPPVKEDDAAGPPEPVNPVPVKPFITTYRGAMMIITCISILAVDFPVFPRRFAKVENWGVSLMDLGVGSFVFGAGLVYARQALKEEDEDAPKVPFTIKMNSAVMHSLPMIALGFLRLWTVKGLEYQEHVTEYGVHWNFFFTLGLLPIFVTILQPVIKYIPSYSAFGFALLVPYEMLFTYSDLGMFMFMAPRDDFISANREGIFSFLGYLAIFIVGQGIGMEALRRDVNAATPITQNDEWVAEMLGGTDSLKEVRKTREHNSMIKLGKWTGIWIITYVFLTWHYGPRLTVSRRLANLPYLAWVAAFNCGQLLLFRVIEGMLFPFIYSSRDKKIEQERVKKATSKVLNAFNRNGLAIFCLANVLTGVVNMTMPTLDMNDYQAMAVLISYMGILTGVGLFLDQRNITIKLTNVTSKIMPSPPAAKRRRVDSLGIHKPFVSPLKRNPTATTDQATTTTTPKPSIRVTAPQAPTTPYTPLRSSNLKPSTPLSHQAKTNHDPEIIQAQHHLRALESQIRSLRSQNSVLQQALDITVPHSSSQQTPRLVRLEQKWRKASQQAAEEVFSSFSQNIKDNGGYTAFLKQQQSNQARNFFDDGEQEVGDEENEEEWRDEDGDCLTERGKRQRREEIEAKKQGKEVEAEEEEEEEELTLGSMLQVLNIPFEDIGWDAETQAWK</sequence>
<dbReference type="Pfam" id="PF06423">
    <property type="entry name" value="GWT1"/>
    <property type="match status" value="1"/>
</dbReference>
<evidence type="ECO:0000256" key="3">
    <source>
        <dbReference type="ARBA" id="ARBA00004687"/>
    </source>
</evidence>
<feature type="transmembrane region" description="Helical" evidence="12">
    <location>
        <begin position="81"/>
        <end position="97"/>
    </location>
</feature>
<reference evidence="13" key="2">
    <citation type="submission" date="2021-08" db="EMBL/GenBank/DDBJ databases">
        <authorList>
            <person name="Gostincar C."/>
            <person name="Sun X."/>
            <person name="Song Z."/>
            <person name="Gunde-Cimerman N."/>
        </authorList>
    </citation>
    <scope>NUCLEOTIDE SEQUENCE</scope>
    <source>
        <strain evidence="13">EXF-9911</strain>
    </source>
</reference>
<evidence type="ECO:0000256" key="12">
    <source>
        <dbReference type="SAM" id="Phobius"/>
    </source>
</evidence>
<feature type="compositionally biased region" description="Low complexity" evidence="11">
    <location>
        <begin position="571"/>
        <end position="582"/>
    </location>
</feature>
<dbReference type="GO" id="GO:0006506">
    <property type="term" value="P:GPI anchor biosynthetic process"/>
    <property type="evidence" value="ECO:0007669"/>
    <property type="project" value="UniProtKB-KW"/>
</dbReference>
<keyword evidence="7 12" id="KW-0812">Transmembrane</keyword>
<reference evidence="13" key="1">
    <citation type="journal article" date="2021" name="J Fungi (Basel)">
        <title>Virulence traits and population genomics of the black yeast Aureobasidium melanogenum.</title>
        <authorList>
            <person name="Cernosa A."/>
            <person name="Sun X."/>
            <person name="Gostincar C."/>
            <person name="Fang C."/>
            <person name="Gunde-Cimerman N."/>
            <person name="Song Z."/>
        </authorList>
    </citation>
    <scope>NUCLEOTIDE SEQUENCE</scope>
    <source>
        <strain evidence="13">EXF-9911</strain>
    </source>
</reference>
<feature type="transmembrane region" description="Helical" evidence="12">
    <location>
        <begin position="168"/>
        <end position="187"/>
    </location>
</feature>
<feature type="transmembrane region" description="Helical" evidence="12">
    <location>
        <begin position="486"/>
        <end position="506"/>
    </location>
</feature>
<feature type="transmembrane region" description="Helical" evidence="12">
    <location>
        <begin position="207"/>
        <end position="226"/>
    </location>
</feature>
<organism evidence="13 14">
    <name type="scientific">Aureobasidium melanogenum</name>
    <name type="common">Aureobasidium pullulans var. melanogenum</name>
    <dbReference type="NCBI Taxonomy" id="46634"/>
    <lineage>
        <taxon>Eukaryota</taxon>
        <taxon>Fungi</taxon>
        <taxon>Dikarya</taxon>
        <taxon>Ascomycota</taxon>
        <taxon>Pezizomycotina</taxon>
        <taxon>Dothideomycetes</taxon>
        <taxon>Dothideomycetidae</taxon>
        <taxon>Dothideales</taxon>
        <taxon>Saccotheciaceae</taxon>
        <taxon>Aureobasidium</taxon>
    </lineage>
</organism>
<evidence type="ECO:0000313" key="13">
    <source>
        <dbReference type="EMBL" id="KAG9695736.1"/>
    </source>
</evidence>
<evidence type="ECO:0000256" key="4">
    <source>
        <dbReference type="ARBA" id="ARBA00007559"/>
    </source>
</evidence>
<feature type="compositionally biased region" description="Low complexity" evidence="11">
    <location>
        <begin position="552"/>
        <end position="563"/>
    </location>
</feature>
<keyword evidence="6" id="KW-0337">GPI-anchor biosynthesis</keyword>
<feature type="transmembrane region" description="Helical" evidence="12">
    <location>
        <begin position="309"/>
        <end position="327"/>
    </location>
</feature>
<feature type="transmembrane region" description="Helical" evidence="12">
    <location>
        <begin position="276"/>
        <end position="297"/>
    </location>
</feature>
<feature type="transmembrane region" description="Helical" evidence="12">
    <location>
        <begin position="246"/>
        <end position="264"/>
    </location>
</feature>
<feature type="transmembrane region" description="Helical" evidence="12">
    <location>
        <begin position="373"/>
        <end position="391"/>
    </location>
</feature>
<feature type="compositionally biased region" description="Acidic residues" evidence="11">
    <location>
        <begin position="701"/>
        <end position="720"/>
    </location>
</feature>
<protein>
    <recommendedName>
        <fullName evidence="5">GPI-anchored wall transfer protein 1</fullName>
    </recommendedName>
</protein>
<comment type="similarity">
    <text evidence="4">Belongs to the PIGW family.</text>
</comment>
<evidence type="ECO:0000256" key="1">
    <source>
        <dbReference type="ARBA" id="ARBA00002531"/>
    </source>
</evidence>
<dbReference type="GO" id="GO:0072659">
    <property type="term" value="P:protein localization to plasma membrane"/>
    <property type="evidence" value="ECO:0007669"/>
    <property type="project" value="TreeGrafter"/>
</dbReference>
<dbReference type="OrthoDB" id="15270at2759"/>
<comment type="function">
    <text evidence="1">Probable acetyltransferase, which acetylates the inositol ring of phosphatidylinositol during biosynthesis of GPI-anchor.</text>
</comment>
<feature type="compositionally biased region" description="Polar residues" evidence="11">
    <location>
        <begin position="583"/>
        <end position="598"/>
    </location>
</feature>
<feature type="transmembrane region" description="Helical" evidence="12">
    <location>
        <begin position="54"/>
        <end position="75"/>
    </location>
</feature>
<gene>
    <name evidence="13" type="ORF">KCU76_g4253</name>
</gene>
<dbReference type="GO" id="GO:0005789">
    <property type="term" value="C:endoplasmic reticulum membrane"/>
    <property type="evidence" value="ECO:0007669"/>
    <property type="project" value="UniProtKB-SubCell"/>
</dbReference>
<proteinExistence type="inferred from homology"/>
<dbReference type="InterPro" id="IPR009447">
    <property type="entry name" value="PIGW/GWT1"/>
</dbReference>
<feature type="compositionally biased region" description="Acidic residues" evidence="11">
    <location>
        <begin position="743"/>
        <end position="753"/>
    </location>
</feature>
<evidence type="ECO:0000256" key="7">
    <source>
        <dbReference type="ARBA" id="ARBA00022692"/>
    </source>
</evidence>
<evidence type="ECO:0000256" key="10">
    <source>
        <dbReference type="SAM" id="Coils"/>
    </source>
</evidence>
<dbReference type="PANTHER" id="PTHR20661">
    <property type="entry name" value="PHOSPHATIDYLINOSITOL-GLYCAN BIOSYNTHESIS CLASS W PROTEIN"/>
    <property type="match status" value="1"/>
</dbReference>
<evidence type="ECO:0000256" key="2">
    <source>
        <dbReference type="ARBA" id="ARBA00004477"/>
    </source>
</evidence>
<dbReference type="Gene3D" id="6.10.140.1020">
    <property type="match status" value="1"/>
</dbReference>
<evidence type="ECO:0000256" key="11">
    <source>
        <dbReference type="SAM" id="MobiDB-lite"/>
    </source>
</evidence>
<accession>A0A9P8EPC2</accession>
<feature type="region of interest" description="Disordered" evidence="11">
    <location>
        <begin position="701"/>
        <end position="753"/>
    </location>
</feature>
<dbReference type="GO" id="GO:0032216">
    <property type="term" value="F:glucosaminyl-phosphatidylinositol O-acyltransferase activity"/>
    <property type="evidence" value="ECO:0007669"/>
    <property type="project" value="TreeGrafter"/>
</dbReference>
<evidence type="ECO:0000256" key="8">
    <source>
        <dbReference type="ARBA" id="ARBA00022989"/>
    </source>
</evidence>
<dbReference type="Proteomes" id="UP000779574">
    <property type="component" value="Unassembled WGS sequence"/>
</dbReference>
<feature type="transmembrane region" description="Helical" evidence="12">
    <location>
        <begin position="455"/>
        <end position="474"/>
    </location>
</feature>
<feature type="transmembrane region" description="Helical" evidence="12">
    <location>
        <begin position="25"/>
        <end position="42"/>
    </location>
</feature>
<feature type="region of interest" description="Disordered" evidence="11">
    <location>
        <begin position="540"/>
        <end position="599"/>
    </location>
</feature>
<evidence type="ECO:0000313" key="14">
    <source>
        <dbReference type="Proteomes" id="UP000779574"/>
    </source>
</evidence>
<evidence type="ECO:0000256" key="9">
    <source>
        <dbReference type="ARBA" id="ARBA00023136"/>
    </source>
</evidence>
<keyword evidence="9 12" id="KW-0472">Membrane</keyword>
<feature type="transmembrane region" description="Helical" evidence="12">
    <location>
        <begin position="406"/>
        <end position="434"/>
    </location>
</feature>
<evidence type="ECO:0000256" key="5">
    <source>
        <dbReference type="ARBA" id="ARBA00014495"/>
    </source>
</evidence>
<dbReference type="EMBL" id="JAHFXF010000122">
    <property type="protein sequence ID" value="KAG9695736.1"/>
    <property type="molecule type" value="Genomic_DNA"/>
</dbReference>
<feature type="non-terminal residue" evidence="13">
    <location>
        <position position="779"/>
    </location>
</feature>
<comment type="subcellular location">
    <subcellularLocation>
        <location evidence="2">Endoplasmic reticulum membrane</location>
        <topology evidence="2">Multi-pass membrane protein</topology>
    </subcellularLocation>
</comment>
<keyword evidence="8 12" id="KW-1133">Transmembrane helix</keyword>
<comment type="caution">
    <text evidence="13">The sequence shown here is derived from an EMBL/GenBank/DDBJ whole genome shotgun (WGS) entry which is preliminary data.</text>
</comment>
<comment type="pathway">
    <text evidence="3">Glycolipid biosynthesis; glycosylphosphatidylinositol-anchor biosynthesis.</text>
</comment>
<dbReference type="AlphaFoldDB" id="A0A9P8EPC2"/>
<evidence type="ECO:0000256" key="6">
    <source>
        <dbReference type="ARBA" id="ARBA00022502"/>
    </source>
</evidence>
<feature type="compositionally biased region" description="Basic and acidic residues" evidence="11">
    <location>
        <begin position="721"/>
        <end position="742"/>
    </location>
</feature>
<name>A0A9P8EPC2_AURME</name>
<feature type="transmembrane region" description="Helical" evidence="12">
    <location>
        <begin position="138"/>
        <end position="156"/>
    </location>
</feature>
<keyword evidence="10" id="KW-0175">Coiled coil</keyword>